<proteinExistence type="predicted"/>
<evidence type="ECO:0000313" key="4">
    <source>
        <dbReference type="Proteomes" id="UP000830434"/>
    </source>
</evidence>
<dbReference type="Proteomes" id="UP000830434">
    <property type="component" value="Chromosome"/>
</dbReference>
<feature type="region of interest" description="Disordered" evidence="1">
    <location>
        <begin position="1"/>
        <end position="42"/>
    </location>
</feature>
<name>A0A8U0ID99_9EURY</name>
<feature type="domain" description="Aminoglycoside phosphotransferase" evidence="2">
    <location>
        <begin position="80"/>
        <end position="335"/>
    </location>
</feature>
<dbReference type="EMBL" id="CP096658">
    <property type="protein sequence ID" value="UPV99029.1"/>
    <property type="molecule type" value="Genomic_DNA"/>
</dbReference>
<dbReference type="Pfam" id="PF01636">
    <property type="entry name" value="APH"/>
    <property type="match status" value="1"/>
</dbReference>
<reference evidence="3" key="1">
    <citation type="submission" date="2022-04" db="EMBL/GenBank/DDBJ databases">
        <title>Diverse halophilic archaea isolated from saline environments.</title>
        <authorList>
            <person name="Cui H.-L."/>
        </authorList>
    </citation>
    <scope>NUCLEOTIDE SEQUENCE</scope>
    <source>
        <strain evidence="3">XZYJT40</strain>
    </source>
</reference>
<accession>A0A8U0ID99</accession>
<dbReference type="KEGG" id="haxz:M0R88_10875"/>
<feature type="compositionally biased region" description="Pro residues" evidence="1">
    <location>
        <begin position="490"/>
        <end position="503"/>
    </location>
</feature>
<feature type="compositionally biased region" description="Polar residues" evidence="1">
    <location>
        <begin position="433"/>
        <end position="451"/>
    </location>
</feature>
<evidence type="ECO:0000259" key="2">
    <source>
        <dbReference type="Pfam" id="PF01636"/>
    </source>
</evidence>
<gene>
    <name evidence="3" type="ORF">M0R88_10875</name>
</gene>
<sequence>MSMVTTHKLGKLFSRRAPTHRTNDDERDRHAGDDHGGPDADDYAAAVADADCDLPPETVAAMVREIRPSWSVREAALAEEGTDVVYFVTAETPAGPRECVLKACEFLDPRAFRPEPYLMDVVGRRTAVPVPKVVGAVDDHPDLPAPFYLMERRDGEVFEGESRDLPAGVIERLARDAGRYLADLHALGDFEAFGTVVLARDAADGRDAGTRRDGLTVADRDSPTDGATLLTTDDEATDSWRTRVEEIVAANRGSFNDRFADLEADLRRYVEARLDALDGEFGPVLGDDDYRLGNLLVDPETGEMGAVLDWGNTGTLEAQYNLVVTEQHLSGWARPRGAPRGVSGRERARRTRLRAGRRASPGVVSGGHADVPAGLVFAVVRRVERRRPRGGRGDASRRSPGPARPVVGRDSRAGGGPPVHPRRRRPRPPTGPQTSASQPNSAATSHQTTSDHPVPRYVRVSTDASTAHPSAAPTTVTRTPRSRPFQSPRQTPPATYPVTPPANAPASANRKTEPERTPARMVPRSAATPNSRARPFIVRRVIRPVI</sequence>
<feature type="compositionally biased region" description="Basic residues" evidence="1">
    <location>
        <begin position="8"/>
        <end position="19"/>
    </location>
</feature>
<feature type="compositionally biased region" description="Low complexity" evidence="1">
    <location>
        <begin position="461"/>
        <end position="484"/>
    </location>
</feature>
<feature type="region of interest" description="Disordered" evidence="1">
    <location>
        <begin position="333"/>
        <end position="369"/>
    </location>
</feature>
<dbReference type="InterPro" id="IPR002575">
    <property type="entry name" value="Aminoglycoside_PTrfase"/>
</dbReference>
<dbReference type="InterPro" id="IPR051678">
    <property type="entry name" value="AGP_Transferase"/>
</dbReference>
<evidence type="ECO:0000256" key="1">
    <source>
        <dbReference type="SAM" id="MobiDB-lite"/>
    </source>
</evidence>
<dbReference type="AlphaFoldDB" id="A0A8U0ID99"/>
<dbReference type="SUPFAM" id="SSF56112">
    <property type="entry name" value="Protein kinase-like (PK-like)"/>
    <property type="match status" value="1"/>
</dbReference>
<dbReference type="Gene3D" id="3.90.1200.10">
    <property type="match status" value="1"/>
</dbReference>
<evidence type="ECO:0000313" key="3">
    <source>
        <dbReference type="EMBL" id="UPV99029.1"/>
    </source>
</evidence>
<dbReference type="PANTHER" id="PTHR21310">
    <property type="entry name" value="AMINOGLYCOSIDE PHOSPHOTRANSFERASE-RELATED-RELATED"/>
    <property type="match status" value="1"/>
</dbReference>
<feature type="compositionally biased region" description="Basic residues" evidence="1">
    <location>
        <begin position="347"/>
        <end position="357"/>
    </location>
</feature>
<dbReference type="InterPro" id="IPR011009">
    <property type="entry name" value="Kinase-like_dom_sf"/>
</dbReference>
<protein>
    <submittedName>
        <fullName evidence="3">Phosphotransferase</fullName>
    </submittedName>
</protein>
<dbReference type="RefSeq" id="WP_248653533.1">
    <property type="nucleotide sequence ID" value="NZ_CP096658.1"/>
</dbReference>
<keyword evidence="4" id="KW-1185">Reference proteome</keyword>
<organism evidence="3 4">
    <name type="scientific">Halorussus gelatinilyticus</name>
    <dbReference type="NCBI Taxonomy" id="2937524"/>
    <lineage>
        <taxon>Archaea</taxon>
        <taxon>Methanobacteriati</taxon>
        <taxon>Methanobacteriota</taxon>
        <taxon>Stenosarchaea group</taxon>
        <taxon>Halobacteria</taxon>
        <taxon>Halobacteriales</taxon>
        <taxon>Haladaptataceae</taxon>
        <taxon>Halorussus</taxon>
    </lineage>
</organism>
<feature type="region of interest" description="Disordered" evidence="1">
    <location>
        <begin position="386"/>
        <end position="531"/>
    </location>
</feature>
<dbReference type="GeneID" id="72190364"/>
<feature type="compositionally biased region" description="Basic and acidic residues" evidence="1">
    <location>
        <begin position="21"/>
        <end position="38"/>
    </location>
</feature>